<reference evidence="19" key="3">
    <citation type="submission" date="2025-09" db="UniProtKB">
        <authorList>
            <consortium name="Ensembl"/>
        </authorList>
    </citation>
    <scope>IDENTIFICATION</scope>
</reference>
<dbReference type="RefSeq" id="XP_028594091.1">
    <property type="nucleotide sequence ID" value="XM_028738258.1"/>
</dbReference>
<feature type="transmembrane region" description="Helical" evidence="16">
    <location>
        <begin position="162"/>
        <end position="184"/>
    </location>
</feature>
<dbReference type="GO" id="GO:0060326">
    <property type="term" value="P:cell chemotaxis"/>
    <property type="evidence" value="ECO:0007669"/>
    <property type="project" value="Ensembl"/>
</dbReference>
<dbReference type="Ensembl" id="ENSPMRT00000020173.1">
    <property type="protein sequence ID" value="ENSPMRP00000018997.1"/>
    <property type="gene ID" value="ENSPMRG00000012412.1"/>
</dbReference>
<feature type="domain" description="EGF-like" evidence="18">
    <location>
        <begin position="104"/>
        <end position="144"/>
    </location>
</feature>
<evidence type="ECO:0000256" key="14">
    <source>
        <dbReference type="PROSITE-ProRule" id="PRU00076"/>
    </source>
</evidence>
<feature type="region of interest" description="Disordered" evidence="15">
    <location>
        <begin position="86"/>
        <end position="105"/>
    </location>
</feature>
<feature type="compositionally biased region" description="Basic residues" evidence="15">
    <location>
        <begin position="93"/>
        <end position="104"/>
    </location>
</feature>
<organism evidence="19 20">
    <name type="scientific">Podarcis muralis</name>
    <name type="common">Wall lizard</name>
    <name type="synonym">Lacerta muralis</name>
    <dbReference type="NCBI Taxonomy" id="64176"/>
    <lineage>
        <taxon>Eukaryota</taxon>
        <taxon>Metazoa</taxon>
        <taxon>Chordata</taxon>
        <taxon>Craniata</taxon>
        <taxon>Vertebrata</taxon>
        <taxon>Euteleostomi</taxon>
        <taxon>Lepidosauria</taxon>
        <taxon>Squamata</taxon>
        <taxon>Bifurcata</taxon>
        <taxon>Unidentata</taxon>
        <taxon>Episquamata</taxon>
        <taxon>Laterata</taxon>
        <taxon>Lacertibaenia</taxon>
        <taxon>Lacertidae</taxon>
        <taxon>Podarcis</taxon>
    </lineage>
</organism>
<evidence type="ECO:0000259" key="18">
    <source>
        <dbReference type="PROSITE" id="PS50026"/>
    </source>
</evidence>
<evidence type="ECO:0000256" key="5">
    <source>
        <dbReference type="ARBA" id="ARBA00022536"/>
    </source>
</evidence>
<dbReference type="GeneID" id="114601160"/>
<evidence type="ECO:0000313" key="20">
    <source>
        <dbReference type="Proteomes" id="UP000472272"/>
    </source>
</evidence>
<dbReference type="CTD" id="1839"/>
<dbReference type="PANTHER" id="PTHR10740:SF4">
    <property type="entry name" value="PROHEPARIN-BINDING EGF-LIKE GROWTH FACTOR"/>
    <property type="match status" value="1"/>
</dbReference>
<evidence type="ECO:0000256" key="12">
    <source>
        <dbReference type="ARBA" id="ARBA00023157"/>
    </source>
</evidence>
<reference evidence="19" key="2">
    <citation type="submission" date="2025-08" db="UniProtKB">
        <authorList>
            <consortium name="Ensembl"/>
        </authorList>
    </citation>
    <scope>IDENTIFICATION</scope>
</reference>
<sequence length="208" mass="23149">MRAALVLWSVLLAAGWPILVKGEEPDGLRNEVYQQEGREDLASVQLLPAREALEHEGERGGSVSSAGDNFSELPRVAFLSNPQEPVIPVKEGKGKKRRKGKGRKRDPCLRRYKDYCIHGECKYLKALKRAHCICEEGYHGARCHALSLPVENPSRSYNHTTILAVTAVVLSSLCLLIIAVLLMLRCHKQGVYDVESEEKVKLGITVNH</sequence>
<keyword evidence="20" id="KW-1185">Reference proteome</keyword>
<dbReference type="SUPFAM" id="SSF57196">
    <property type="entry name" value="EGF/Laminin"/>
    <property type="match status" value="1"/>
</dbReference>
<feature type="disulfide bond" evidence="14">
    <location>
        <begin position="134"/>
        <end position="143"/>
    </location>
</feature>
<keyword evidence="12 14" id="KW-1015">Disulfide bond</keyword>
<dbReference type="FunFam" id="2.10.25.10:FF:000158">
    <property type="entry name" value="proheparin-binding EGF-like growth factor"/>
    <property type="match status" value="1"/>
</dbReference>
<dbReference type="PROSITE" id="PS50026">
    <property type="entry name" value="EGF_3"/>
    <property type="match status" value="1"/>
</dbReference>
<evidence type="ECO:0000256" key="1">
    <source>
        <dbReference type="ARBA" id="ARBA00004239"/>
    </source>
</evidence>
<evidence type="ECO:0000256" key="17">
    <source>
        <dbReference type="SAM" id="SignalP"/>
    </source>
</evidence>
<evidence type="ECO:0000256" key="11">
    <source>
        <dbReference type="ARBA" id="ARBA00023136"/>
    </source>
</evidence>
<feature type="chain" id="PRO_5025556457" description="Proheparin-binding EGF-like growth factor" evidence="17">
    <location>
        <begin position="23"/>
        <end position="208"/>
    </location>
</feature>
<evidence type="ECO:0000256" key="3">
    <source>
        <dbReference type="ARBA" id="ARBA00022475"/>
    </source>
</evidence>
<evidence type="ECO:0000313" key="19">
    <source>
        <dbReference type="Ensembl" id="ENSPMRP00000018997.1"/>
    </source>
</evidence>
<evidence type="ECO:0000256" key="4">
    <source>
        <dbReference type="ARBA" id="ARBA00022525"/>
    </source>
</evidence>
<protein>
    <recommendedName>
        <fullName evidence="13">Proheparin-binding EGF-like growth factor</fullName>
    </recommendedName>
</protein>
<evidence type="ECO:0000256" key="8">
    <source>
        <dbReference type="ARBA" id="ARBA00022729"/>
    </source>
</evidence>
<evidence type="ECO:0000256" key="13">
    <source>
        <dbReference type="ARBA" id="ARBA00040098"/>
    </source>
</evidence>
<keyword evidence="5 14" id="KW-0245">EGF-like domain</keyword>
<dbReference type="GeneTree" id="ENSGT00940000156901"/>
<feature type="signal peptide" evidence="17">
    <location>
        <begin position="1"/>
        <end position="22"/>
    </location>
</feature>
<dbReference type="GO" id="GO:0005154">
    <property type="term" value="F:epidermal growth factor receptor binding"/>
    <property type="evidence" value="ECO:0007669"/>
    <property type="project" value="Ensembl"/>
</dbReference>
<dbReference type="GO" id="GO:0051897">
    <property type="term" value="P:positive regulation of phosphatidylinositol 3-kinase/protein kinase B signal transduction"/>
    <property type="evidence" value="ECO:0007669"/>
    <property type="project" value="Ensembl"/>
</dbReference>
<keyword evidence="10" id="KW-0339">Growth factor</keyword>
<dbReference type="GO" id="GO:0038135">
    <property type="term" value="P:ERBB2-ERBB4 signaling pathway"/>
    <property type="evidence" value="ECO:0007669"/>
    <property type="project" value="Ensembl"/>
</dbReference>
<keyword evidence="11 16" id="KW-0472">Membrane</keyword>
<name>A0A670J6U5_PODMU</name>
<dbReference type="OMA" id="PSCICQE"/>
<dbReference type="GO" id="GO:0051549">
    <property type="term" value="P:positive regulation of keratinocyte migration"/>
    <property type="evidence" value="ECO:0007669"/>
    <property type="project" value="Ensembl"/>
</dbReference>
<dbReference type="GO" id="GO:0008016">
    <property type="term" value="P:regulation of heart contraction"/>
    <property type="evidence" value="ECO:0007669"/>
    <property type="project" value="Ensembl"/>
</dbReference>
<proteinExistence type="predicted"/>
<dbReference type="GO" id="GO:0008201">
    <property type="term" value="F:heparin binding"/>
    <property type="evidence" value="ECO:0007669"/>
    <property type="project" value="UniProtKB-KW"/>
</dbReference>
<keyword evidence="9 16" id="KW-1133">Transmembrane helix</keyword>
<keyword evidence="8 17" id="KW-0732">Signal</keyword>
<dbReference type="InterPro" id="IPR000742">
    <property type="entry name" value="EGF"/>
</dbReference>
<reference evidence="19 20" key="1">
    <citation type="journal article" date="2019" name="Proc. Natl. Acad. Sci. U.S.A.">
        <title>Regulatory changes in pterin and carotenoid genes underlie balanced color polymorphisms in the wall lizard.</title>
        <authorList>
            <person name="Andrade P."/>
            <person name="Pinho C."/>
            <person name="Perez I de Lanuza G."/>
            <person name="Afonso S."/>
            <person name="Brejcha J."/>
            <person name="Rubin C.J."/>
            <person name="Wallerman O."/>
            <person name="Pereira P."/>
            <person name="Sabatino S.J."/>
            <person name="Bellati A."/>
            <person name="Pellitteri-Rosa D."/>
            <person name="Bosakova Z."/>
            <person name="Bunikis I."/>
            <person name="Carretero M.A."/>
            <person name="Feiner N."/>
            <person name="Marsik P."/>
            <person name="Pauperio F."/>
            <person name="Salvi D."/>
            <person name="Soler L."/>
            <person name="While G.M."/>
            <person name="Uller T."/>
            <person name="Font E."/>
            <person name="Andersson L."/>
            <person name="Carneiro M."/>
        </authorList>
    </citation>
    <scope>NUCLEOTIDE SEQUENCE</scope>
</reference>
<keyword evidence="3" id="KW-1003">Cell membrane</keyword>
<evidence type="ECO:0000256" key="9">
    <source>
        <dbReference type="ARBA" id="ARBA00022989"/>
    </source>
</evidence>
<dbReference type="GO" id="GO:0048661">
    <property type="term" value="P:positive regulation of smooth muscle cell proliferation"/>
    <property type="evidence" value="ECO:0007669"/>
    <property type="project" value="Ensembl"/>
</dbReference>
<evidence type="ECO:0000256" key="2">
    <source>
        <dbReference type="ARBA" id="ARBA00004251"/>
    </source>
</evidence>
<keyword evidence="4" id="KW-0964">Secreted</keyword>
<dbReference type="OrthoDB" id="8780145at2759"/>
<keyword evidence="6" id="KW-0358">Heparin-binding</keyword>
<dbReference type="GO" id="GO:0005615">
    <property type="term" value="C:extracellular space"/>
    <property type="evidence" value="ECO:0007669"/>
    <property type="project" value="Ensembl"/>
</dbReference>
<dbReference type="GO" id="GO:0090303">
    <property type="term" value="P:positive regulation of wound healing"/>
    <property type="evidence" value="ECO:0007669"/>
    <property type="project" value="Ensembl"/>
</dbReference>
<dbReference type="GO" id="GO:0005886">
    <property type="term" value="C:plasma membrane"/>
    <property type="evidence" value="ECO:0007669"/>
    <property type="project" value="UniProtKB-SubCell"/>
</dbReference>
<dbReference type="PANTHER" id="PTHR10740">
    <property type="entry name" value="TRANSFORMING GROWTH FACTOR ALPHA"/>
    <property type="match status" value="1"/>
</dbReference>
<dbReference type="GO" id="GO:0038134">
    <property type="term" value="P:ERBB2-EGFR signaling pathway"/>
    <property type="evidence" value="ECO:0007669"/>
    <property type="project" value="Ensembl"/>
</dbReference>
<comment type="subcellular location">
    <subcellularLocation>
        <location evidence="2">Cell membrane</location>
        <topology evidence="2">Single-pass type I membrane protein</topology>
    </subcellularLocation>
    <subcellularLocation>
        <location evidence="1">Secreted</location>
        <location evidence="1">Extracellular space</location>
    </subcellularLocation>
</comment>
<dbReference type="AlphaFoldDB" id="A0A670J6U5"/>
<dbReference type="PROSITE" id="PS01186">
    <property type="entry name" value="EGF_2"/>
    <property type="match status" value="1"/>
</dbReference>
<comment type="caution">
    <text evidence="14">Lacks conserved residue(s) required for the propagation of feature annotation.</text>
</comment>
<accession>A0A670J6U5</accession>
<dbReference type="KEGG" id="pmua:114601160"/>
<dbReference type="GO" id="GO:0009986">
    <property type="term" value="C:cell surface"/>
    <property type="evidence" value="ECO:0007669"/>
    <property type="project" value="Ensembl"/>
</dbReference>
<evidence type="ECO:0000256" key="15">
    <source>
        <dbReference type="SAM" id="MobiDB-lite"/>
    </source>
</evidence>
<evidence type="ECO:0000256" key="10">
    <source>
        <dbReference type="ARBA" id="ARBA00023030"/>
    </source>
</evidence>
<gene>
    <name evidence="19" type="primary">HBEGF</name>
</gene>
<dbReference type="GO" id="GO:0008083">
    <property type="term" value="F:growth factor activity"/>
    <property type="evidence" value="ECO:0007669"/>
    <property type="project" value="UniProtKB-KW"/>
</dbReference>
<dbReference type="GO" id="GO:0035313">
    <property type="term" value="P:wound healing, spreading of epidermal cells"/>
    <property type="evidence" value="ECO:0007669"/>
    <property type="project" value="Ensembl"/>
</dbReference>
<dbReference type="Proteomes" id="UP000472272">
    <property type="component" value="Chromosome 7"/>
</dbReference>
<evidence type="ECO:0000256" key="7">
    <source>
        <dbReference type="ARBA" id="ARBA00022692"/>
    </source>
</evidence>
<keyword evidence="7 16" id="KW-0812">Transmembrane</keyword>
<evidence type="ECO:0000256" key="16">
    <source>
        <dbReference type="SAM" id="Phobius"/>
    </source>
</evidence>
<evidence type="ECO:0000256" key="6">
    <source>
        <dbReference type="ARBA" id="ARBA00022674"/>
    </source>
</evidence>
<dbReference type="GO" id="GO:0030297">
    <property type="term" value="F:transmembrane receptor protein tyrosine kinase activator activity"/>
    <property type="evidence" value="ECO:0007669"/>
    <property type="project" value="Ensembl"/>
</dbReference>
<dbReference type="Gene3D" id="2.10.25.10">
    <property type="entry name" value="Laminin"/>
    <property type="match status" value="1"/>
</dbReference>
<dbReference type="PROSITE" id="PS00022">
    <property type="entry name" value="EGF_1"/>
    <property type="match status" value="1"/>
</dbReference>